<sequence>LERLLPDDWSQEEEKEDGVAGASGQAPASLVDFCDAFLVSEKDSTLEEEARIPICCTAIRARLAMQDGTDSPVWRAFSAQVVRLRPESVAIFNTEALEV</sequence>
<keyword evidence="3" id="KW-1185">Reference proteome</keyword>
<dbReference type="EMBL" id="CAJNIZ010002711">
    <property type="protein sequence ID" value="CAE7213702.1"/>
    <property type="molecule type" value="Genomic_DNA"/>
</dbReference>
<evidence type="ECO:0000313" key="3">
    <source>
        <dbReference type="Proteomes" id="UP000649617"/>
    </source>
</evidence>
<feature type="region of interest" description="Disordered" evidence="1">
    <location>
        <begin position="1"/>
        <end position="24"/>
    </location>
</feature>
<feature type="non-terminal residue" evidence="2">
    <location>
        <position position="1"/>
    </location>
</feature>
<organism evidence="2 3">
    <name type="scientific">Symbiodinium pilosum</name>
    <name type="common">Dinoflagellate</name>
    <dbReference type="NCBI Taxonomy" id="2952"/>
    <lineage>
        <taxon>Eukaryota</taxon>
        <taxon>Sar</taxon>
        <taxon>Alveolata</taxon>
        <taxon>Dinophyceae</taxon>
        <taxon>Suessiales</taxon>
        <taxon>Symbiodiniaceae</taxon>
        <taxon>Symbiodinium</taxon>
    </lineage>
</organism>
<protein>
    <submittedName>
        <fullName evidence="2">CPK28 protein</fullName>
    </submittedName>
</protein>
<feature type="non-terminal residue" evidence="2">
    <location>
        <position position="99"/>
    </location>
</feature>
<dbReference type="AlphaFoldDB" id="A0A812JRE0"/>
<dbReference type="Proteomes" id="UP000649617">
    <property type="component" value="Unassembled WGS sequence"/>
</dbReference>
<name>A0A812JRE0_SYMPI</name>
<gene>
    <name evidence="2" type="primary">CPK28</name>
    <name evidence="2" type="ORF">SPIL2461_LOCUS2463</name>
</gene>
<dbReference type="OrthoDB" id="434612at2759"/>
<evidence type="ECO:0000313" key="2">
    <source>
        <dbReference type="EMBL" id="CAE7213702.1"/>
    </source>
</evidence>
<accession>A0A812JRE0</accession>
<reference evidence="2" key="1">
    <citation type="submission" date="2021-02" db="EMBL/GenBank/DDBJ databases">
        <authorList>
            <person name="Dougan E. K."/>
            <person name="Rhodes N."/>
            <person name="Thang M."/>
            <person name="Chan C."/>
        </authorList>
    </citation>
    <scope>NUCLEOTIDE SEQUENCE</scope>
</reference>
<comment type="caution">
    <text evidence="2">The sequence shown here is derived from an EMBL/GenBank/DDBJ whole genome shotgun (WGS) entry which is preliminary data.</text>
</comment>
<evidence type="ECO:0000256" key="1">
    <source>
        <dbReference type="SAM" id="MobiDB-lite"/>
    </source>
</evidence>
<proteinExistence type="predicted"/>